<evidence type="ECO:0000313" key="2">
    <source>
        <dbReference type="EMBL" id="MEX0386841.1"/>
    </source>
</evidence>
<keyword evidence="1" id="KW-1133">Transmembrane helix</keyword>
<feature type="transmembrane region" description="Helical" evidence="1">
    <location>
        <begin position="69"/>
        <end position="89"/>
    </location>
</feature>
<comment type="caution">
    <text evidence="2">The sequence shown here is derived from an EMBL/GenBank/DDBJ whole genome shotgun (WGS) entry which is preliminary data.</text>
</comment>
<organism evidence="2 3">
    <name type="scientific">Spiribacter onubensis</name>
    <dbReference type="NCBI Taxonomy" id="3122420"/>
    <lineage>
        <taxon>Bacteria</taxon>
        <taxon>Pseudomonadati</taxon>
        <taxon>Pseudomonadota</taxon>
        <taxon>Gammaproteobacteria</taxon>
        <taxon>Chromatiales</taxon>
        <taxon>Ectothiorhodospiraceae</taxon>
        <taxon>Spiribacter</taxon>
    </lineage>
</organism>
<evidence type="ECO:0000256" key="1">
    <source>
        <dbReference type="SAM" id="Phobius"/>
    </source>
</evidence>
<dbReference type="EMBL" id="JBAKFJ010000001">
    <property type="protein sequence ID" value="MEX0386841.1"/>
    <property type="molecule type" value="Genomic_DNA"/>
</dbReference>
<reference evidence="2 3" key="1">
    <citation type="submission" date="2024-02" db="EMBL/GenBank/DDBJ databases">
        <title>New especies of Spiribacter isolated from saline water.</title>
        <authorList>
            <person name="Leon M.J."/>
            <person name="De La Haba R."/>
            <person name="Sanchez-Porro C."/>
            <person name="Ventosa A."/>
        </authorList>
    </citation>
    <scope>NUCLEOTIDE SEQUENCE [LARGE SCALE GENOMIC DNA]</scope>
    <source>
        <strain evidence="3">ag22IC4-227</strain>
    </source>
</reference>
<sequence>MLYIALKHLHTTVATLTVLLFILRGGWTVAGSGMLKRRWVRILPHVINTLLLLTGFAVAWIGWRYPVELHGWITAKIIALVVYIMLGVVAFKRGRPAPVRFGAFFGALAVYGYIVLVALNKTPLPF</sequence>
<keyword evidence="1" id="KW-0812">Transmembrane</keyword>
<gene>
    <name evidence="2" type="ORF">V6X64_07550</name>
</gene>
<dbReference type="InterPro" id="IPR007360">
    <property type="entry name" value="SirB"/>
</dbReference>
<keyword evidence="1" id="KW-0472">Membrane</keyword>
<dbReference type="PANTHER" id="PTHR39594:SF1">
    <property type="entry name" value="PROTEIN YCHQ"/>
    <property type="match status" value="1"/>
</dbReference>
<name>A0ABV3S9M0_9GAMM</name>
<feature type="transmembrane region" description="Helical" evidence="1">
    <location>
        <begin position="101"/>
        <end position="119"/>
    </location>
</feature>
<dbReference type="RefSeq" id="WP_367967309.1">
    <property type="nucleotide sequence ID" value="NZ_JBAKFI010000002.1"/>
</dbReference>
<evidence type="ECO:0000313" key="3">
    <source>
        <dbReference type="Proteomes" id="UP001556653"/>
    </source>
</evidence>
<accession>A0ABV3S9M0</accession>
<dbReference type="PIRSF" id="PIRSF005610">
    <property type="entry name" value="SirB"/>
    <property type="match status" value="1"/>
</dbReference>
<dbReference type="Proteomes" id="UP001556653">
    <property type="component" value="Unassembled WGS sequence"/>
</dbReference>
<protein>
    <submittedName>
        <fullName evidence="2">SirB2 family protein</fullName>
    </submittedName>
</protein>
<feature type="transmembrane region" description="Helical" evidence="1">
    <location>
        <begin position="42"/>
        <end position="63"/>
    </location>
</feature>
<proteinExistence type="predicted"/>
<dbReference type="Pfam" id="PF04247">
    <property type="entry name" value="SirB"/>
    <property type="match status" value="1"/>
</dbReference>
<dbReference type="PANTHER" id="PTHR39594">
    <property type="entry name" value="PROTEIN YCHQ"/>
    <property type="match status" value="1"/>
</dbReference>
<keyword evidence="3" id="KW-1185">Reference proteome</keyword>
<feature type="transmembrane region" description="Helical" evidence="1">
    <location>
        <begin position="12"/>
        <end position="30"/>
    </location>
</feature>